<evidence type="ECO:0000313" key="2">
    <source>
        <dbReference type="Proteomes" id="UP001221142"/>
    </source>
</evidence>
<organism evidence="1 2">
    <name type="scientific">Roridomyces roridus</name>
    <dbReference type="NCBI Taxonomy" id="1738132"/>
    <lineage>
        <taxon>Eukaryota</taxon>
        <taxon>Fungi</taxon>
        <taxon>Dikarya</taxon>
        <taxon>Basidiomycota</taxon>
        <taxon>Agaricomycotina</taxon>
        <taxon>Agaricomycetes</taxon>
        <taxon>Agaricomycetidae</taxon>
        <taxon>Agaricales</taxon>
        <taxon>Marasmiineae</taxon>
        <taxon>Mycenaceae</taxon>
        <taxon>Roridomyces</taxon>
    </lineage>
</organism>
<gene>
    <name evidence="1" type="ORF">FB45DRAFT_997916</name>
</gene>
<sequence>MRGDRLSFRVTTKHCHVVTLDLVPLLADHWSMAPRLPLELERAILELVALSHPVSIPHLLAVASRVKTWIHPLLYRTVVVSCDPSDSPVDGLRSYTPKVFSQIAELQGTSLDSVRNLMLVDADDDQIAKILSACPKIQNLYIDLPVDRAPSDASLAALDALPLRHLYCDNRYVLRTDSLSQPFLENISHLELFEEVPRVEHWSKLAQLPRLTHLCTGDYHTDFCAFALEKCKSLHVLVVTMSPLSHWDYLAVAKDSRFVMMNLSSGFMDDWQRGVLHGQDYWARAEDFIAKRVAGLPRPDPQHPFHLVQDVPL</sequence>
<proteinExistence type="predicted"/>
<reference evidence="1" key="1">
    <citation type="submission" date="2023-03" db="EMBL/GenBank/DDBJ databases">
        <title>Massive genome expansion in bonnet fungi (Mycena s.s.) driven by repeated elements and novel gene families across ecological guilds.</title>
        <authorList>
            <consortium name="Lawrence Berkeley National Laboratory"/>
            <person name="Harder C.B."/>
            <person name="Miyauchi S."/>
            <person name="Viragh M."/>
            <person name="Kuo A."/>
            <person name="Thoen E."/>
            <person name="Andreopoulos B."/>
            <person name="Lu D."/>
            <person name="Skrede I."/>
            <person name="Drula E."/>
            <person name="Henrissat B."/>
            <person name="Morin E."/>
            <person name="Kohler A."/>
            <person name="Barry K."/>
            <person name="LaButti K."/>
            <person name="Morin E."/>
            <person name="Salamov A."/>
            <person name="Lipzen A."/>
            <person name="Mereny Z."/>
            <person name="Hegedus B."/>
            <person name="Baldrian P."/>
            <person name="Stursova M."/>
            <person name="Weitz H."/>
            <person name="Taylor A."/>
            <person name="Grigoriev I.V."/>
            <person name="Nagy L.G."/>
            <person name="Martin F."/>
            <person name="Kauserud H."/>
        </authorList>
    </citation>
    <scope>NUCLEOTIDE SEQUENCE</scope>
    <source>
        <strain evidence="1">9284</strain>
    </source>
</reference>
<dbReference type="Proteomes" id="UP001221142">
    <property type="component" value="Unassembled WGS sequence"/>
</dbReference>
<evidence type="ECO:0000313" key="1">
    <source>
        <dbReference type="EMBL" id="KAJ7651323.1"/>
    </source>
</evidence>
<name>A0AAD7CL37_9AGAR</name>
<protein>
    <submittedName>
        <fullName evidence="1">Uncharacterized protein</fullName>
    </submittedName>
</protein>
<comment type="caution">
    <text evidence="1">The sequence shown here is derived from an EMBL/GenBank/DDBJ whole genome shotgun (WGS) entry which is preliminary data.</text>
</comment>
<dbReference type="EMBL" id="JARKIF010000001">
    <property type="protein sequence ID" value="KAJ7651323.1"/>
    <property type="molecule type" value="Genomic_DNA"/>
</dbReference>
<keyword evidence="2" id="KW-1185">Reference proteome</keyword>
<dbReference type="AlphaFoldDB" id="A0AAD7CL37"/>
<accession>A0AAD7CL37</accession>